<accession>A0A2S4V5P7</accession>
<dbReference type="VEuPathDB" id="FungiDB:PSTT_17063"/>
<reference evidence="2" key="2">
    <citation type="journal article" date="2018" name="BMC Genomics">
        <title>Genomic insights into host adaptation between the wheat stripe rust pathogen (Puccinia striiformis f. sp. tritici) and the barley stripe rust pathogen (Puccinia striiformis f. sp. hordei).</title>
        <authorList>
            <person name="Xia C."/>
            <person name="Wang M."/>
            <person name="Yin C."/>
            <person name="Cornejo O.E."/>
            <person name="Hulbert S.H."/>
            <person name="Chen X."/>
        </authorList>
    </citation>
    <scope>NUCLEOTIDE SEQUENCE [LARGE SCALE GENOMIC DNA]</scope>
    <source>
        <strain evidence="2">93TX-2</strain>
    </source>
</reference>
<protein>
    <recommendedName>
        <fullName evidence="3">4'-phosphopantetheinyl transferase domain-containing protein</fullName>
    </recommendedName>
</protein>
<dbReference type="AlphaFoldDB" id="A0A2S4V5P7"/>
<reference evidence="1 2" key="1">
    <citation type="submission" date="2017-12" db="EMBL/GenBank/DDBJ databases">
        <title>Gene loss provides genomic basis for host adaptation in cereal stripe rust fungi.</title>
        <authorList>
            <person name="Xia C."/>
        </authorList>
    </citation>
    <scope>NUCLEOTIDE SEQUENCE [LARGE SCALE GENOMIC DNA]</scope>
    <source>
        <strain evidence="1 2">93TX-2</strain>
    </source>
</reference>
<keyword evidence="2" id="KW-1185">Reference proteome</keyword>
<comment type="caution">
    <text evidence="1">The sequence shown here is derived from an EMBL/GenBank/DDBJ whole genome shotgun (WGS) entry which is preliminary data.</text>
</comment>
<dbReference type="Proteomes" id="UP000238274">
    <property type="component" value="Unassembled WGS sequence"/>
</dbReference>
<dbReference type="GO" id="GO:0008897">
    <property type="term" value="F:holo-[acyl-carrier-protein] synthase activity"/>
    <property type="evidence" value="ECO:0007669"/>
    <property type="project" value="InterPro"/>
</dbReference>
<reference evidence="2" key="3">
    <citation type="journal article" date="2018" name="Mol. Plant Microbe Interact.">
        <title>Genome sequence resources for the wheat stripe rust pathogen (Puccinia striiformis f. sp. tritici) and the barley stripe rust pathogen (Puccinia striiformis f. sp. hordei).</title>
        <authorList>
            <person name="Xia C."/>
            <person name="Wang M."/>
            <person name="Yin C."/>
            <person name="Cornejo O.E."/>
            <person name="Hulbert S.H."/>
            <person name="Chen X."/>
        </authorList>
    </citation>
    <scope>NUCLEOTIDE SEQUENCE [LARGE SCALE GENOMIC DNA]</scope>
    <source>
        <strain evidence="2">93TX-2</strain>
    </source>
</reference>
<dbReference type="OrthoDB" id="2507452at2759"/>
<organism evidence="1 2">
    <name type="scientific">Puccinia striiformis</name>
    <dbReference type="NCBI Taxonomy" id="27350"/>
    <lineage>
        <taxon>Eukaryota</taxon>
        <taxon>Fungi</taxon>
        <taxon>Dikarya</taxon>
        <taxon>Basidiomycota</taxon>
        <taxon>Pucciniomycotina</taxon>
        <taxon>Pucciniomycetes</taxon>
        <taxon>Pucciniales</taxon>
        <taxon>Pucciniaceae</taxon>
        <taxon>Puccinia</taxon>
    </lineage>
</organism>
<dbReference type="VEuPathDB" id="FungiDB:PSHT_11077"/>
<dbReference type="InterPro" id="IPR037143">
    <property type="entry name" value="4-PPantetheinyl_Trfase_dom_sf"/>
</dbReference>
<evidence type="ECO:0000313" key="2">
    <source>
        <dbReference type="Proteomes" id="UP000238274"/>
    </source>
</evidence>
<name>A0A2S4V5P7_9BASI</name>
<dbReference type="SUPFAM" id="SSF56214">
    <property type="entry name" value="4'-phosphopantetheinyl transferase"/>
    <property type="match status" value="1"/>
</dbReference>
<evidence type="ECO:0000313" key="1">
    <source>
        <dbReference type="EMBL" id="POW04842.1"/>
    </source>
</evidence>
<dbReference type="EMBL" id="PKSM01000179">
    <property type="protein sequence ID" value="POW04842.1"/>
    <property type="molecule type" value="Genomic_DNA"/>
</dbReference>
<gene>
    <name evidence="1" type="ORF">PSHT_11077</name>
</gene>
<dbReference type="Gene3D" id="3.90.470.20">
    <property type="entry name" value="4'-phosphopantetheinyl transferase domain"/>
    <property type="match status" value="1"/>
</dbReference>
<evidence type="ECO:0008006" key="3">
    <source>
        <dbReference type="Google" id="ProtNLM"/>
    </source>
</evidence>
<proteinExistence type="predicted"/>
<sequence>MGLAEEKTKKNETSRREIYLGRSRTTVPMQRIIGIGIDLLDRRRLSRILMKSEKTRARLTRRILSGREQTCSEWTALAEVDSDSTALVSFLANSQGSRYKALYPLHTPTWKQLSLLKHSKKPCLLFHPSDASVDTDSDQLNQHPHISLLVSISHDGPFTIASVLASSDQLPE</sequence>
<dbReference type="GO" id="GO:0000287">
    <property type="term" value="F:magnesium ion binding"/>
    <property type="evidence" value="ECO:0007669"/>
    <property type="project" value="InterPro"/>
</dbReference>